<dbReference type="AlphaFoldDB" id="A0A2N3QI48"/>
<feature type="chain" id="PRO_5039582926" description="Lipoprotein" evidence="1">
    <location>
        <begin position="36"/>
        <end position="300"/>
    </location>
</feature>
<gene>
    <name evidence="2" type="ORF">CQR47_1310</name>
</gene>
<dbReference type="EMBL" id="PCGY01000015">
    <property type="protein sequence ID" value="PKU90981.1"/>
    <property type="molecule type" value="Genomic_DNA"/>
</dbReference>
<feature type="signal peptide" evidence="1">
    <location>
        <begin position="1"/>
        <end position="35"/>
    </location>
</feature>
<dbReference type="Proteomes" id="UP000233727">
    <property type="component" value="Unassembled WGS sequence"/>
</dbReference>
<comment type="caution">
    <text evidence="2">The sequence shown here is derived from an EMBL/GenBank/DDBJ whole genome shotgun (WGS) entry which is preliminary data.</text>
</comment>
<keyword evidence="1" id="KW-0732">Signal</keyword>
<evidence type="ECO:0000313" key="3">
    <source>
        <dbReference type="Proteomes" id="UP000233727"/>
    </source>
</evidence>
<evidence type="ECO:0000256" key="1">
    <source>
        <dbReference type="SAM" id="SignalP"/>
    </source>
</evidence>
<evidence type="ECO:0000313" key="2">
    <source>
        <dbReference type="EMBL" id="PKU90981.1"/>
    </source>
</evidence>
<name>A0A2N3QI48_9BIFI</name>
<proteinExistence type="predicted"/>
<evidence type="ECO:0008006" key="4">
    <source>
        <dbReference type="Google" id="ProtNLM"/>
    </source>
</evidence>
<sequence length="300" mass="31913">MIMQTRSPLLRRARTIFRYAAICVATIAVMTATTACSSPRIAGRAESEYQETDCERSYRSATDNDSRAQHGPIIVRYLASSRSAQDWQTVAAACPQRISEGVIRSAQAQWLANNLAQSISQTYTASAHDGNALRRQRLDGLTALPLSKAILRKLALAEDRAGSALQVLAAKGVAGATLTASDNHHAAGSQLMSIAGNTGDLRQKEYDISNLLANPSTATDQSTGLQASTVSIIEIDCALEELAALASPDNTVSNTGATAASTRTNQMLVLVRLITGHCYEAFEQGYPSADFAVFASSSKQ</sequence>
<reference evidence="2 3" key="1">
    <citation type="submission" date="2017-10" db="EMBL/GenBank/DDBJ databases">
        <title>Bifidobacterium genomics.</title>
        <authorList>
            <person name="Lugli G.A."/>
            <person name="Milani C."/>
            <person name="Mancabelli L."/>
        </authorList>
    </citation>
    <scope>NUCLEOTIDE SEQUENCE [LARGE SCALE GENOMIC DNA]</scope>
    <source>
        <strain evidence="2 3">1542B</strain>
    </source>
</reference>
<accession>A0A2N3QI48</accession>
<protein>
    <recommendedName>
        <fullName evidence="4">Lipoprotein</fullName>
    </recommendedName>
</protein>
<organism evidence="2 3">
    <name type="scientific">Bifidobacterium thermophilum</name>
    <dbReference type="NCBI Taxonomy" id="33905"/>
    <lineage>
        <taxon>Bacteria</taxon>
        <taxon>Bacillati</taxon>
        <taxon>Actinomycetota</taxon>
        <taxon>Actinomycetes</taxon>
        <taxon>Bifidobacteriales</taxon>
        <taxon>Bifidobacteriaceae</taxon>
        <taxon>Bifidobacterium</taxon>
    </lineage>
</organism>